<evidence type="ECO:0008006" key="5">
    <source>
        <dbReference type="Google" id="ProtNLM"/>
    </source>
</evidence>
<evidence type="ECO:0000313" key="3">
    <source>
        <dbReference type="EMBL" id="GAA4509792.1"/>
    </source>
</evidence>
<dbReference type="InterPro" id="IPR037291">
    <property type="entry name" value="DUF4139"/>
</dbReference>
<keyword evidence="4" id="KW-1185">Reference proteome</keyword>
<dbReference type="PANTHER" id="PTHR31005">
    <property type="entry name" value="DUF4139 DOMAIN-CONTAINING PROTEIN"/>
    <property type="match status" value="1"/>
</dbReference>
<organism evidence="3 4">
    <name type="scientific">Sphingobacterium thermophilum</name>
    <dbReference type="NCBI Taxonomy" id="768534"/>
    <lineage>
        <taxon>Bacteria</taxon>
        <taxon>Pseudomonadati</taxon>
        <taxon>Bacteroidota</taxon>
        <taxon>Sphingobacteriia</taxon>
        <taxon>Sphingobacteriales</taxon>
        <taxon>Sphingobacteriaceae</taxon>
        <taxon>Sphingobacterium</taxon>
    </lineage>
</organism>
<feature type="domain" description="DUF4140" evidence="2">
    <location>
        <begin position="43"/>
        <end position="139"/>
    </location>
</feature>
<evidence type="ECO:0000259" key="1">
    <source>
        <dbReference type="Pfam" id="PF13598"/>
    </source>
</evidence>
<dbReference type="InterPro" id="IPR025554">
    <property type="entry name" value="DUF4140"/>
</dbReference>
<accession>A0ABP8QUG5</accession>
<name>A0ABP8QUG5_9SPHI</name>
<gene>
    <name evidence="3" type="ORF">GCM10023173_00330</name>
</gene>
<dbReference type="PANTHER" id="PTHR31005:SF8">
    <property type="entry name" value="DUF4139 DOMAIN-CONTAINING PROTEIN"/>
    <property type="match status" value="1"/>
</dbReference>
<dbReference type="NCBIfam" id="TIGR02231">
    <property type="entry name" value="mucoidy inhibitor MuiA family protein"/>
    <property type="match status" value="1"/>
</dbReference>
<evidence type="ECO:0000313" key="4">
    <source>
        <dbReference type="Proteomes" id="UP001500394"/>
    </source>
</evidence>
<dbReference type="Pfam" id="PF13600">
    <property type="entry name" value="DUF4140"/>
    <property type="match status" value="1"/>
</dbReference>
<dbReference type="InterPro" id="IPR011935">
    <property type="entry name" value="CHP02231"/>
</dbReference>
<dbReference type="EMBL" id="BAABGR010000002">
    <property type="protein sequence ID" value="GAA4509792.1"/>
    <property type="molecule type" value="Genomic_DNA"/>
</dbReference>
<dbReference type="Proteomes" id="UP001500394">
    <property type="component" value="Unassembled WGS sequence"/>
</dbReference>
<dbReference type="Pfam" id="PF13598">
    <property type="entry name" value="DUF4139"/>
    <property type="match status" value="1"/>
</dbReference>
<protein>
    <recommendedName>
        <fullName evidence="5">Mucoidy inhibitor MuiA family protein</fullName>
    </recommendedName>
</protein>
<proteinExistence type="predicted"/>
<reference evidence="4" key="1">
    <citation type="journal article" date="2019" name="Int. J. Syst. Evol. Microbiol.">
        <title>The Global Catalogue of Microorganisms (GCM) 10K type strain sequencing project: providing services to taxonomists for standard genome sequencing and annotation.</title>
        <authorList>
            <consortium name="The Broad Institute Genomics Platform"/>
            <consortium name="The Broad Institute Genome Sequencing Center for Infectious Disease"/>
            <person name="Wu L."/>
            <person name="Ma J."/>
        </authorList>
    </citation>
    <scope>NUCLEOTIDE SEQUENCE [LARGE SCALE GENOMIC DNA]</scope>
    <source>
        <strain evidence="4">JCM 17858</strain>
    </source>
</reference>
<evidence type="ECO:0000259" key="2">
    <source>
        <dbReference type="Pfam" id="PF13600"/>
    </source>
</evidence>
<sequence>MDIAVNKLNTYGVRTWSLALFLLVGKQIYAQEKVSGIAAIDEVTVFTNGAEVNSRVPLKMDRGSVMLYIQNVAEGIDLNSVQVSGPEGITILSVSQSRAEEREIFHPEHRKLQDSLEVYTARRDAMLHKQKATQGALNLLNNDKLLGGSTAVSIGDLTRLVDYYQTKVVELNSALDALRKSIIVENKNIDRIKEKMRMYTGSGAQLVLQLYNAKAVQGELGLSYITSAASWRAYYELRSQSITSPLRWLYKAKVVQNTGVDWKKVKLTLSTGTPTRGGTAPELKPSYAQYYIPVEEISVGSASGINNLQKKAVSPQHTAETAVQQEIISPVANMVANQLSTTFDIDVPYDILSDGREHSVTLKEFTLPAVYTYYAVPKMDREVYLVAEVSDFEKLNLLRGEANIIFENMFVGTSYIDPAVISDTLKLTMGRDKSIVIKRERIMDEKSSQVSGGSKRQIFTYDIQVRNNKSSPIQLILKDQYPVSTDKSIEINLVDNGGAQVEKERGELLWKVELKPKETKTYRFTYMVKYPKDKVVVFN</sequence>
<comment type="caution">
    <text evidence="3">The sequence shown here is derived from an EMBL/GenBank/DDBJ whole genome shotgun (WGS) entry which is preliminary data.</text>
</comment>
<feature type="domain" description="DUF4139" evidence="1">
    <location>
        <begin position="221"/>
        <end position="532"/>
    </location>
</feature>